<dbReference type="UniPathway" id="UPA00241">
    <property type="reaction ID" value="UER00356"/>
</dbReference>
<dbReference type="InterPro" id="IPR001977">
    <property type="entry name" value="Depp_CoAkinase"/>
</dbReference>
<dbReference type="CDD" id="cd02022">
    <property type="entry name" value="DPCK"/>
    <property type="match status" value="1"/>
</dbReference>
<keyword evidence="3 8" id="KW-0808">Transferase</keyword>
<accession>A0A7G7VMC1</accession>
<comment type="catalytic activity">
    <reaction evidence="8">
        <text>3'-dephospho-CoA + ATP = ADP + CoA + H(+)</text>
        <dbReference type="Rhea" id="RHEA:18245"/>
        <dbReference type="ChEBI" id="CHEBI:15378"/>
        <dbReference type="ChEBI" id="CHEBI:30616"/>
        <dbReference type="ChEBI" id="CHEBI:57287"/>
        <dbReference type="ChEBI" id="CHEBI:57328"/>
        <dbReference type="ChEBI" id="CHEBI:456216"/>
        <dbReference type="EC" id="2.7.1.24"/>
    </reaction>
</comment>
<name>A0A7G7VMC1_9FIRM</name>
<comment type="similarity">
    <text evidence="1 8">Belongs to the CoaE family.</text>
</comment>
<dbReference type="Gene3D" id="3.40.50.300">
    <property type="entry name" value="P-loop containing nucleotide triphosphate hydrolases"/>
    <property type="match status" value="1"/>
</dbReference>
<proteinExistence type="inferred from homology"/>
<dbReference type="InterPro" id="IPR027417">
    <property type="entry name" value="P-loop_NTPase"/>
</dbReference>
<dbReference type="HAMAP" id="MF_00376">
    <property type="entry name" value="Dephospho_CoA_kinase"/>
    <property type="match status" value="1"/>
</dbReference>
<evidence type="ECO:0000256" key="1">
    <source>
        <dbReference type="ARBA" id="ARBA00009018"/>
    </source>
</evidence>
<dbReference type="GO" id="GO:0005737">
    <property type="term" value="C:cytoplasm"/>
    <property type="evidence" value="ECO:0007669"/>
    <property type="project" value="UniProtKB-SubCell"/>
</dbReference>
<evidence type="ECO:0000256" key="7">
    <source>
        <dbReference type="ARBA" id="ARBA00022993"/>
    </source>
</evidence>
<dbReference type="PANTHER" id="PTHR10695">
    <property type="entry name" value="DEPHOSPHO-COA KINASE-RELATED"/>
    <property type="match status" value="1"/>
</dbReference>
<evidence type="ECO:0000256" key="8">
    <source>
        <dbReference type="HAMAP-Rule" id="MF_00376"/>
    </source>
</evidence>
<comment type="function">
    <text evidence="8">Catalyzes the phosphorylation of the 3'-hydroxyl group of dephosphocoenzyme A to form coenzyme A.</text>
</comment>
<organism evidence="10 11">
    <name type="scientific">Selenomonas timonae</name>
    <dbReference type="NCBI Taxonomy" id="2754044"/>
    <lineage>
        <taxon>Bacteria</taxon>
        <taxon>Bacillati</taxon>
        <taxon>Bacillota</taxon>
        <taxon>Negativicutes</taxon>
        <taxon>Selenomonadales</taxon>
        <taxon>Selenomonadaceae</taxon>
        <taxon>Selenomonas</taxon>
    </lineage>
</organism>
<evidence type="ECO:0000256" key="5">
    <source>
        <dbReference type="ARBA" id="ARBA00022777"/>
    </source>
</evidence>
<gene>
    <name evidence="8" type="primary">coaE</name>
    <name evidence="10" type="ORF">H1B31_04895</name>
</gene>
<keyword evidence="11" id="KW-1185">Reference proteome</keyword>
<dbReference type="GO" id="GO:0015937">
    <property type="term" value="P:coenzyme A biosynthetic process"/>
    <property type="evidence" value="ECO:0007669"/>
    <property type="project" value="UniProtKB-UniRule"/>
</dbReference>
<evidence type="ECO:0000256" key="3">
    <source>
        <dbReference type="ARBA" id="ARBA00022679"/>
    </source>
</evidence>
<comment type="pathway">
    <text evidence="8">Cofactor biosynthesis; coenzyme A biosynthesis; CoA from (R)-pantothenate: step 5/5.</text>
</comment>
<keyword evidence="7 8" id="KW-0173">Coenzyme A biosynthesis</keyword>
<dbReference type="Pfam" id="PF01121">
    <property type="entry name" value="CoaE"/>
    <property type="match status" value="1"/>
</dbReference>
<sequence length="201" mass="21583">MRIIGLTGGIACGKSTVSRALCALGAAIIDADALAHELSQPGQPIFNAYVERFGREIVTAGGTLDRAAIAVRVFADPAVRAEVDDIAHPLIRIAAEERLRAARAEGKKAAVLDVPLLFEAGWDVLADEVWVVALPAEEQLARLLARDKSMSEGEARARISAQMPLAEKCARADIVIDNSGTAKETRECIEQLWRERIIGCS</sequence>
<dbReference type="AlphaFoldDB" id="A0A7G7VMC1"/>
<evidence type="ECO:0000256" key="9">
    <source>
        <dbReference type="NCBIfam" id="TIGR00152"/>
    </source>
</evidence>
<evidence type="ECO:0000256" key="2">
    <source>
        <dbReference type="ARBA" id="ARBA00022490"/>
    </source>
</evidence>
<dbReference type="EC" id="2.7.1.24" evidence="8 9"/>
<evidence type="ECO:0000256" key="4">
    <source>
        <dbReference type="ARBA" id="ARBA00022741"/>
    </source>
</evidence>
<dbReference type="PANTHER" id="PTHR10695:SF46">
    <property type="entry name" value="BIFUNCTIONAL COENZYME A SYNTHASE-RELATED"/>
    <property type="match status" value="1"/>
</dbReference>
<evidence type="ECO:0000313" key="10">
    <source>
        <dbReference type="EMBL" id="QNH55264.1"/>
    </source>
</evidence>
<reference evidence="10 11" key="1">
    <citation type="submission" date="2020-07" db="EMBL/GenBank/DDBJ databases">
        <title>Complete genome and description of Selenomonas timonensis sp. nov., a new bacterium isolated from a gingivitis subject.</title>
        <authorList>
            <person name="Antezack A."/>
        </authorList>
    </citation>
    <scope>NUCLEOTIDE SEQUENCE [LARGE SCALE GENOMIC DNA]</scope>
    <source>
        <strain evidence="10 11">Marseille-Q3039</strain>
    </source>
</reference>
<dbReference type="KEGG" id="stim:H1B31_04895"/>
<dbReference type="PROSITE" id="PS51219">
    <property type="entry name" value="DPCK"/>
    <property type="match status" value="1"/>
</dbReference>
<dbReference type="GO" id="GO:0004140">
    <property type="term" value="F:dephospho-CoA kinase activity"/>
    <property type="evidence" value="ECO:0007669"/>
    <property type="project" value="UniProtKB-UniRule"/>
</dbReference>
<dbReference type="SUPFAM" id="SSF52540">
    <property type="entry name" value="P-loop containing nucleoside triphosphate hydrolases"/>
    <property type="match status" value="1"/>
</dbReference>
<feature type="binding site" evidence="8">
    <location>
        <begin position="11"/>
        <end position="16"/>
    </location>
    <ligand>
        <name>ATP</name>
        <dbReference type="ChEBI" id="CHEBI:30616"/>
    </ligand>
</feature>
<keyword evidence="2 8" id="KW-0963">Cytoplasm</keyword>
<dbReference type="NCBIfam" id="TIGR00152">
    <property type="entry name" value="dephospho-CoA kinase"/>
    <property type="match status" value="1"/>
</dbReference>
<dbReference type="Proteomes" id="UP000515480">
    <property type="component" value="Chromosome"/>
</dbReference>
<dbReference type="RefSeq" id="WP_185981113.1">
    <property type="nucleotide sequence ID" value="NZ_CP060204.1"/>
</dbReference>
<evidence type="ECO:0000313" key="11">
    <source>
        <dbReference type="Proteomes" id="UP000515480"/>
    </source>
</evidence>
<evidence type="ECO:0000256" key="6">
    <source>
        <dbReference type="ARBA" id="ARBA00022840"/>
    </source>
</evidence>
<comment type="subcellular location">
    <subcellularLocation>
        <location evidence="8">Cytoplasm</location>
    </subcellularLocation>
</comment>
<protein>
    <recommendedName>
        <fullName evidence="8 9">Dephospho-CoA kinase</fullName>
        <ecNumber evidence="8 9">2.7.1.24</ecNumber>
    </recommendedName>
    <alternativeName>
        <fullName evidence="8">Dephosphocoenzyme A kinase</fullName>
    </alternativeName>
</protein>
<keyword evidence="4 8" id="KW-0547">Nucleotide-binding</keyword>
<keyword evidence="6 8" id="KW-0067">ATP-binding</keyword>
<dbReference type="GO" id="GO:0005524">
    <property type="term" value="F:ATP binding"/>
    <property type="evidence" value="ECO:0007669"/>
    <property type="project" value="UniProtKB-UniRule"/>
</dbReference>
<dbReference type="EMBL" id="CP060204">
    <property type="protein sequence ID" value="QNH55264.1"/>
    <property type="molecule type" value="Genomic_DNA"/>
</dbReference>
<dbReference type="FunFam" id="3.40.50.300:FF:000991">
    <property type="entry name" value="Dephospho-CoA kinase"/>
    <property type="match status" value="1"/>
</dbReference>
<keyword evidence="5 8" id="KW-0418">Kinase</keyword>